<keyword evidence="6" id="KW-0175">Coiled coil</keyword>
<dbReference type="PROSITE" id="PS50109">
    <property type="entry name" value="HIS_KIN"/>
    <property type="match status" value="1"/>
</dbReference>
<name>A0A6I4IYL8_9SPHN</name>
<feature type="domain" description="PAS" evidence="8">
    <location>
        <begin position="87"/>
        <end position="157"/>
    </location>
</feature>
<comment type="caution">
    <text evidence="10">The sequence shown here is derived from an EMBL/GenBank/DDBJ whole genome shotgun (WGS) entry which is preliminary data.</text>
</comment>
<evidence type="ECO:0000259" key="7">
    <source>
        <dbReference type="PROSITE" id="PS50109"/>
    </source>
</evidence>
<dbReference type="GO" id="GO:0000155">
    <property type="term" value="F:phosphorelay sensor kinase activity"/>
    <property type="evidence" value="ECO:0007669"/>
    <property type="project" value="InterPro"/>
</dbReference>
<dbReference type="InterPro" id="IPR036890">
    <property type="entry name" value="HATPase_C_sf"/>
</dbReference>
<dbReference type="InterPro" id="IPR013655">
    <property type="entry name" value="PAS_fold_3"/>
</dbReference>
<dbReference type="PRINTS" id="PR00344">
    <property type="entry name" value="BCTRLSENSOR"/>
</dbReference>
<dbReference type="Pfam" id="PF08447">
    <property type="entry name" value="PAS_3"/>
    <property type="match status" value="1"/>
</dbReference>
<dbReference type="EC" id="2.7.13.3" evidence="2"/>
<proteinExistence type="predicted"/>
<dbReference type="CDD" id="cd00082">
    <property type="entry name" value="HisKA"/>
    <property type="match status" value="1"/>
</dbReference>
<comment type="catalytic activity">
    <reaction evidence="1">
        <text>ATP + protein L-histidine = ADP + protein N-phospho-L-histidine.</text>
        <dbReference type="EC" id="2.7.13.3"/>
    </reaction>
</comment>
<dbReference type="InterPro" id="IPR001610">
    <property type="entry name" value="PAC"/>
</dbReference>
<keyword evidence="3" id="KW-0597">Phosphoprotein</keyword>
<dbReference type="InterPro" id="IPR052162">
    <property type="entry name" value="Sensor_kinase/Photoreceptor"/>
</dbReference>
<dbReference type="NCBIfam" id="TIGR00229">
    <property type="entry name" value="sensory_box"/>
    <property type="match status" value="1"/>
</dbReference>
<evidence type="ECO:0000256" key="2">
    <source>
        <dbReference type="ARBA" id="ARBA00012438"/>
    </source>
</evidence>
<dbReference type="PROSITE" id="PS50113">
    <property type="entry name" value="PAC"/>
    <property type="match status" value="1"/>
</dbReference>
<dbReference type="InterPro" id="IPR003661">
    <property type="entry name" value="HisK_dim/P_dom"/>
</dbReference>
<dbReference type="PANTHER" id="PTHR43304:SF1">
    <property type="entry name" value="PAC DOMAIN-CONTAINING PROTEIN"/>
    <property type="match status" value="1"/>
</dbReference>
<dbReference type="Gene3D" id="3.30.450.20">
    <property type="entry name" value="PAS domain"/>
    <property type="match status" value="1"/>
</dbReference>
<keyword evidence="4" id="KW-0808">Transferase</keyword>
<evidence type="ECO:0000313" key="11">
    <source>
        <dbReference type="Proteomes" id="UP000441389"/>
    </source>
</evidence>
<dbReference type="Pfam" id="PF02518">
    <property type="entry name" value="HATPase_c"/>
    <property type="match status" value="1"/>
</dbReference>
<dbReference type="SMART" id="SM00091">
    <property type="entry name" value="PAS"/>
    <property type="match status" value="1"/>
</dbReference>
<dbReference type="InterPro" id="IPR000700">
    <property type="entry name" value="PAS-assoc_C"/>
</dbReference>
<dbReference type="CDD" id="cd00130">
    <property type="entry name" value="PAS"/>
    <property type="match status" value="1"/>
</dbReference>
<dbReference type="SMART" id="SM00387">
    <property type="entry name" value="HATPase_c"/>
    <property type="match status" value="1"/>
</dbReference>
<dbReference type="AlphaFoldDB" id="A0A6I4IYL8"/>
<evidence type="ECO:0000313" key="10">
    <source>
        <dbReference type="EMBL" id="MVO77245.1"/>
    </source>
</evidence>
<keyword evidence="11" id="KW-1185">Reference proteome</keyword>
<dbReference type="PANTHER" id="PTHR43304">
    <property type="entry name" value="PHYTOCHROME-LIKE PROTEIN CPH1"/>
    <property type="match status" value="1"/>
</dbReference>
<dbReference type="SUPFAM" id="SSF55785">
    <property type="entry name" value="PYP-like sensor domain (PAS domain)"/>
    <property type="match status" value="1"/>
</dbReference>
<sequence>MPGSASSIASVLREVPQRGLCRMVAFMRPRSAQSARLGKRWIMSRSVSFTNRRWSMIADPADDTHVAAEIAERTAELEQAQAQLRESEELYRHVVELSSLIPWTADGRGQLLAVGERFRDWTGAAPREALGNGWLDFVHPQEVERLHEAWMQAVWSGRRFEREWRMRDAEGGYRWCHARASKREDQAAGKVVWYGTLEDVQERHDAEEAYRRAQADLARVSRLSAMGVMASAIAHDINQPLTAIAQYVRGCKRLLDRIDGAGKPDLARGLEEADQNTVRASEIVRRVREFVTRGTIETRRENLHALIDEACGFAMNDPAAAGVTCRVQAEGECFVFADRIQIRQVLINLIRNAVAAMEDLPRRIITVGASPGAPGYCEVSVSDTGPGIPPEAVPRLFETLYTTRPNGMGVGLPICRMIVEAHGGSIWTDTDAGPGATMRFTLPTARAPEAAG</sequence>
<dbReference type="SUPFAM" id="SSF47384">
    <property type="entry name" value="Homodimeric domain of signal transducing histidine kinase"/>
    <property type="match status" value="1"/>
</dbReference>
<evidence type="ECO:0000256" key="4">
    <source>
        <dbReference type="ARBA" id="ARBA00022679"/>
    </source>
</evidence>
<accession>A0A6I4IYL8</accession>
<dbReference type="EMBL" id="WQMS01000006">
    <property type="protein sequence ID" value="MVO77245.1"/>
    <property type="molecule type" value="Genomic_DNA"/>
</dbReference>
<reference evidence="10 11" key="1">
    <citation type="submission" date="2019-12" db="EMBL/GenBank/DDBJ databases">
        <authorList>
            <person name="Huq M.A."/>
        </authorList>
    </citation>
    <scope>NUCLEOTIDE SEQUENCE [LARGE SCALE GENOMIC DNA]</scope>
    <source>
        <strain evidence="10 11">MAH-20</strain>
    </source>
</reference>
<dbReference type="SMART" id="SM00388">
    <property type="entry name" value="HisKA"/>
    <property type="match status" value="1"/>
</dbReference>
<evidence type="ECO:0000256" key="3">
    <source>
        <dbReference type="ARBA" id="ARBA00022553"/>
    </source>
</evidence>
<dbReference type="InterPro" id="IPR003594">
    <property type="entry name" value="HATPase_dom"/>
</dbReference>
<dbReference type="Proteomes" id="UP000441389">
    <property type="component" value="Unassembled WGS sequence"/>
</dbReference>
<gene>
    <name evidence="10" type="ORF">GON01_04735</name>
</gene>
<dbReference type="SUPFAM" id="SSF55874">
    <property type="entry name" value="ATPase domain of HSP90 chaperone/DNA topoisomerase II/histidine kinase"/>
    <property type="match status" value="1"/>
</dbReference>
<evidence type="ECO:0000259" key="9">
    <source>
        <dbReference type="PROSITE" id="PS50113"/>
    </source>
</evidence>
<organism evidence="10 11">
    <name type="scientific">Sphingomonas horti</name>
    <dbReference type="NCBI Taxonomy" id="2682842"/>
    <lineage>
        <taxon>Bacteria</taxon>
        <taxon>Pseudomonadati</taxon>
        <taxon>Pseudomonadota</taxon>
        <taxon>Alphaproteobacteria</taxon>
        <taxon>Sphingomonadales</taxon>
        <taxon>Sphingomonadaceae</taxon>
        <taxon>Sphingomonas</taxon>
    </lineage>
</organism>
<dbReference type="SMART" id="SM00086">
    <property type="entry name" value="PAC"/>
    <property type="match status" value="1"/>
</dbReference>
<dbReference type="InterPro" id="IPR000014">
    <property type="entry name" value="PAS"/>
</dbReference>
<evidence type="ECO:0000259" key="8">
    <source>
        <dbReference type="PROSITE" id="PS50112"/>
    </source>
</evidence>
<dbReference type="InterPro" id="IPR004358">
    <property type="entry name" value="Sig_transdc_His_kin-like_C"/>
</dbReference>
<dbReference type="Gene3D" id="3.30.565.10">
    <property type="entry name" value="Histidine kinase-like ATPase, C-terminal domain"/>
    <property type="match status" value="1"/>
</dbReference>
<evidence type="ECO:0000256" key="6">
    <source>
        <dbReference type="SAM" id="Coils"/>
    </source>
</evidence>
<dbReference type="Pfam" id="PF00512">
    <property type="entry name" value="HisKA"/>
    <property type="match status" value="1"/>
</dbReference>
<protein>
    <recommendedName>
        <fullName evidence="2">histidine kinase</fullName>
        <ecNumber evidence="2">2.7.13.3</ecNumber>
    </recommendedName>
</protein>
<dbReference type="InterPro" id="IPR035965">
    <property type="entry name" value="PAS-like_dom_sf"/>
</dbReference>
<evidence type="ECO:0000256" key="5">
    <source>
        <dbReference type="ARBA" id="ARBA00022777"/>
    </source>
</evidence>
<dbReference type="Gene3D" id="1.10.287.130">
    <property type="match status" value="1"/>
</dbReference>
<dbReference type="PROSITE" id="PS50112">
    <property type="entry name" value="PAS"/>
    <property type="match status" value="1"/>
</dbReference>
<feature type="coiled-coil region" evidence="6">
    <location>
        <begin position="67"/>
        <end position="97"/>
    </location>
</feature>
<dbReference type="InterPro" id="IPR036097">
    <property type="entry name" value="HisK_dim/P_sf"/>
</dbReference>
<evidence type="ECO:0000256" key="1">
    <source>
        <dbReference type="ARBA" id="ARBA00000085"/>
    </source>
</evidence>
<feature type="domain" description="PAC" evidence="9">
    <location>
        <begin position="160"/>
        <end position="212"/>
    </location>
</feature>
<dbReference type="InterPro" id="IPR005467">
    <property type="entry name" value="His_kinase_dom"/>
</dbReference>
<keyword evidence="5" id="KW-0418">Kinase</keyword>
<feature type="domain" description="Histidine kinase" evidence="7">
    <location>
        <begin position="232"/>
        <end position="446"/>
    </location>
</feature>